<keyword evidence="3" id="KW-1185">Reference proteome</keyword>
<name>A0A5C3MN36_9AGAM</name>
<sequence length="167" mass="17597">MSQRQVPVKQTPRTTAVKAKAGSGKPGAPTDTPGQEPQLAMQRQRHLQIYDGPYWTKICTKSFPLVWDRVSLEIINVHQCASMRTTLHHVLAPAPAPALMPTGAATSRRCFLVFRALIGTASTGAGTTDAPFHTLVLPQQPGGCTGTVALAPSMMALCPGSAQAGSP</sequence>
<dbReference type="Proteomes" id="UP000305948">
    <property type="component" value="Unassembled WGS sequence"/>
</dbReference>
<reference evidence="2 3" key="1">
    <citation type="journal article" date="2019" name="Nat. Ecol. Evol.">
        <title>Megaphylogeny resolves global patterns of mushroom evolution.</title>
        <authorList>
            <person name="Varga T."/>
            <person name="Krizsan K."/>
            <person name="Foldi C."/>
            <person name="Dima B."/>
            <person name="Sanchez-Garcia M."/>
            <person name="Sanchez-Ramirez S."/>
            <person name="Szollosi G.J."/>
            <person name="Szarkandi J.G."/>
            <person name="Papp V."/>
            <person name="Albert L."/>
            <person name="Andreopoulos W."/>
            <person name="Angelini C."/>
            <person name="Antonin V."/>
            <person name="Barry K.W."/>
            <person name="Bougher N.L."/>
            <person name="Buchanan P."/>
            <person name="Buyck B."/>
            <person name="Bense V."/>
            <person name="Catcheside P."/>
            <person name="Chovatia M."/>
            <person name="Cooper J."/>
            <person name="Damon W."/>
            <person name="Desjardin D."/>
            <person name="Finy P."/>
            <person name="Geml J."/>
            <person name="Haridas S."/>
            <person name="Hughes K."/>
            <person name="Justo A."/>
            <person name="Karasinski D."/>
            <person name="Kautmanova I."/>
            <person name="Kiss B."/>
            <person name="Kocsube S."/>
            <person name="Kotiranta H."/>
            <person name="LaButti K.M."/>
            <person name="Lechner B.E."/>
            <person name="Liimatainen K."/>
            <person name="Lipzen A."/>
            <person name="Lukacs Z."/>
            <person name="Mihaltcheva S."/>
            <person name="Morgado L.N."/>
            <person name="Niskanen T."/>
            <person name="Noordeloos M.E."/>
            <person name="Ohm R.A."/>
            <person name="Ortiz-Santana B."/>
            <person name="Ovrebo C."/>
            <person name="Racz N."/>
            <person name="Riley R."/>
            <person name="Savchenko A."/>
            <person name="Shiryaev A."/>
            <person name="Soop K."/>
            <person name="Spirin V."/>
            <person name="Szebenyi C."/>
            <person name="Tomsovsky M."/>
            <person name="Tulloss R.E."/>
            <person name="Uehling J."/>
            <person name="Grigoriev I.V."/>
            <person name="Vagvolgyi C."/>
            <person name="Papp T."/>
            <person name="Martin F.M."/>
            <person name="Miettinen O."/>
            <person name="Hibbett D.S."/>
            <person name="Nagy L.G."/>
        </authorList>
    </citation>
    <scope>NUCLEOTIDE SEQUENCE [LARGE SCALE GENOMIC DNA]</scope>
    <source>
        <strain evidence="2 3">OMC1185</strain>
    </source>
</reference>
<dbReference type="AlphaFoldDB" id="A0A5C3MN36"/>
<evidence type="ECO:0000313" key="2">
    <source>
        <dbReference type="EMBL" id="TFK45448.1"/>
    </source>
</evidence>
<organism evidence="2 3">
    <name type="scientific">Heliocybe sulcata</name>
    <dbReference type="NCBI Taxonomy" id="5364"/>
    <lineage>
        <taxon>Eukaryota</taxon>
        <taxon>Fungi</taxon>
        <taxon>Dikarya</taxon>
        <taxon>Basidiomycota</taxon>
        <taxon>Agaricomycotina</taxon>
        <taxon>Agaricomycetes</taxon>
        <taxon>Gloeophyllales</taxon>
        <taxon>Gloeophyllaceae</taxon>
        <taxon>Heliocybe</taxon>
    </lineage>
</organism>
<evidence type="ECO:0000256" key="1">
    <source>
        <dbReference type="SAM" id="MobiDB-lite"/>
    </source>
</evidence>
<gene>
    <name evidence="2" type="ORF">OE88DRAFT_1729694</name>
</gene>
<accession>A0A5C3MN36</accession>
<proteinExistence type="predicted"/>
<evidence type="ECO:0000313" key="3">
    <source>
        <dbReference type="Proteomes" id="UP000305948"/>
    </source>
</evidence>
<protein>
    <submittedName>
        <fullName evidence="2">Uncharacterized protein</fullName>
    </submittedName>
</protein>
<dbReference type="EMBL" id="ML213543">
    <property type="protein sequence ID" value="TFK45448.1"/>
    <property type="molecule type" value="Genomic_DNA"/>
</dbReference>
<feature type="region of interest" description="Disordered" evidence="1">
    <location>
        <begin position="1"/>
        <end position="43"/>
    </location>
</feature>